<dbReference type="GO" id="GO:0055052">
    <property type="term" value="C:ATP-binding cassette (ABC) transporter complex, substrate-binding subunit-containing"/>
    <property type="evidence" value="ECO:0007669"/>
    <property type="project" value="TreeGrafter"/>
</dbReference>
<evidence type="ECO:0000313" key="8">
    <source>
        <dbReference type="EMBL" id="WGV49529.1"/>
    </source>
</evidence>
<dbReference type="Proteomes" id="UP000627573">
    <property type="component" value="Unassembled WGS sequence"/>
</dbReference>
<dbReference type="GO" id="GO:0015768">
    <property type="term" value="P:maltose transport"/>
    <property type="evidence" value="ECO:0007669"/>
    <property type="project" value="TreeGrafter"/>
</dbReference>
<proteinExistence type="inferred from homology"/>
<dbReference type="Gene3D" id="3.40.190.10">
    <property type="entry name" value="Periplasmic binding protein-like II"/>
    <property type="match status" value="2"/>
</dbReference>
<dbReference type="RefSeq" id="WP_003946022.1">
    <property type="nucleotide sequence ID" value="NZ_BHXB01000001.1"/>
</dbReference>
<dbReference type="OrthoDB" id="3495561at2"/>
<accession>A0A0E4ACS9</accession>
<keyword evidence="2" id="KW-0813">Transport</keyword>
<dbReference type="PANTHER" id="PTHR30061">
    <property type="entry name" value="MALTOSE-BINDING PERIPLASMIC PROTEIN"/>
    <property type="match status" value="1"/>
</dbReference>
<evidence type="ECO:0000256" key="1">
    <source>
        <dbReference type="ARBA" id="ARBA00008520"/>
    </source>
</evidence>
<dbReference type="InterPro" id="IPR006059">
    <property type="entry name" value="SBP"/>
</dbReference>
<keyword evidence="3 5" id="KW-0732">Signal</keyword>
<feature type="signal peptide" evidence="5">
    <location>
        <begin position="1"/>
        <end position="24"/>
    </location>
</feature>
<reference evidence="8" key="3">
    <citation type="submission" date="2023-08" db="EMBL/GenBank/DDBJ databases">
        <title>Isolation and Characterization of Rhodococcus erythropolis MGMM8.</title>
        <authorList>
            <person name="Diabankana R.G.C."/>
            <person name="Afordoanyi D.M."/>
            <person name="Validov S.Z."/>
        </authorList>
    </citation>
    <scope>NUCLEOTIDE SEQUENCE</scope>
    <source>
        <strain evidence="8">MGMM8</strain>
    </source>
</reference>
<feature type="chain" id="PRO_5044542026" evidence="5">
    <location>
        <begin position="25"/>
        <end position="429"/>
    </location>
</feature>
<reference evidence="6 9" key="1">
    <citation type="journal article" date="2017" name="Poromechanics V (2013)">
        <title>Genomic Characterization of the Arsenic-Tolerant Actinobacterium, &lt;i&gt;Rhodococcus erythropolis&lt;/i&gt; S43.</title>
        <authorList>
            <person name="Retamal-Morales G."/>
            <person name="Mehnert M."/>
            <person name="Schwabe R."/>
            <person name="Tischler D."/>
            <person name="Schloemann M."/>
            <person name="Levican G.J."/>
        </authorList>
    </citation>
    <scope>NUCLEOTIDE SEQUENCE [LARGE SCALE GENOMIC DNA]</scope>
    <source>
        <strain evidence="6 9">S43</strain>
    </source>
</reference>
<evidence type="ECO:0000256" key="3">
    <source>
        <dbReference type="ARBA" id="ARBA00022729"/>
    </source>
</evidence>
<evidence type="ECO:0000313" key="10">
    <source>
        <dbReference type="Proteomes" id="UP000627573"/>
    </source>
</evidence>
<protein>
    <submittedName>
        <fullName evidence="6">ABC transporter substrate-binding protein</fullName>
    </submittedName>
</protein>
<dbReference type="AlphaFoldDB" id="A0A0E4ACS9"/>
<dbReference type="Pfam" id="PF01547">
    <property type="entry name" value="SBP_bac_1"/>
    <property type="match status" value="1"/>
</dbReference>
<feature type="compositionally biased region" description="Low complexity" evidence="4">
    <location>
        <begin position="35"/>
        <end position="48"/>
    </location>
</feature>
<evidence type="ECO:0000313" key="7">
    <source>
        <dbReference type="EMBL" id="MBH5146847.1"/>
    </source>
</evidence>
<dbReference type="EMBL" id="MRBO01000715">
    <property type="protein sequence ID" value="KAB2582250.1"/>
    <property type="molecule type" value="Genomic_DNA"/>
</dbReference>
<organism evidence="6 9">
    <name type="scientific">Rhodococcus erythropolis</name>
    <name type="common">Arthrobacter picolinophilus</name>
    <dbReference type="NCBI Taxonomy" id="1833"/>
    <lineage>
        <taxon>Bacteria</taxon>
        <taxon>Bacillati</taxon>
        <taxon>Actinomycetota</taxon>
        <taxon>Actinomycetes</taxon>
        <taxon>Mycobacteriales</taxon>
        <taxon>Nocardiaceae</taxon>
        <taxon>Rhodococcus</taxon>
        <taxon>Rhodococcus erythropolis group</taxon>
    </lineage>
</organism>
<dbReference type="GO" id="GO:1901982">
    <property type="term" value="F:maltose binding"/>
    <property type="evidence" value="ECO:0007669"/>
    <property type="project" value="TreeGrafter"/>
</dbReference>
<dbReference type="PANTHER" id="PTHR30061:SF50">
    <property type="entry name" value="MALTOSE_MALTODEXTRIN-BINDING PERIPLASMIC PROTEIN"/>
    <property type="match status" value="1"/>
</dbReference>
<keyword evidence="10" id="KW-1185">Reference proteome</keyword>
<evidence type="ECO:0000256" key="5">
    <source>
        <dbReference type="SAM" id="SignalP"/>
    </source>
</evidence>
<evidence type="ECO:0000256" key="2">
    <source>
        <dbReference type="ARBA" id="ARBA00022448"/>
    </source>
</evidence>
<dbReference type="GO" id="GO:0042956">
    <property type="term" value="P:maltodextrin transmembrane transport"/>
    <property type="evidence" value="ECO:0007669"/>
    <property type="project" value="TreeGrafter"/>
</dbReference>
<evidence type="ECO:0000313" key="6">
    <source>
        <dbReference type="EMBL" id="KAB2582250.1"/>
    </source>
</evidence>
<dbReference type="Proteomes" id="UP000325576">
    <property type="component" value="Unassembled WGS sequence"/>
</dbReference>
<name>A0A0E4ACS9_RHOER</name>
<dbReference type="CDD" id="cd14750">
    <property type="entry name" value="PBP2_TMBP"/>
    <property type="match status" value="1"/>
</dbReference>
<dbReference type="KEGG" id="reb:XU06_28745"/>
<dbReference type="EMBL" id="JAECSB010000096">
    <property type="protein sequence ID" value="MBH5146847.1"/>
    <property type="molecule type" value="Genomic_DNA"/>
</dbReference>
<dbReference type="OMA" id="WTSEFAA"/>
<evidence type="ECO:0000256" key="4">
    <source>
        <dbReference type="SAM" id="MobiDB-lite"/>
    </source>
</evidence>
<dbReference type="EMBL" id="CP124545">
    <property type="protein sequence ID" value="WGV49529.1"/>
    <property type="molecule type" value="Genomic_DNA"/>
</dbReference>
<dbReference type="GeneID" id="57484212"/>
<gene>
    <name evidence="6" type="ORF">BS297_26735</name>
    <name evidence="7" type="ORF">I3517_30020</name>
    <name evidence="8" type="ORF">QIE55_29075</name>
</gene>
<dbReference type="SUPFAM" id="SSF53850">
    <property type="entry name" value="Periplasmic binding protein-like II"/>
    <property type="match status" value="1"/>
</dbReference>
<dbReference type="Proteomes" id="UP001230933">
    <property type="component" value="Chromosome"/>
</dbReference>
<dbReference type="PROSITE" id="PS51257">
    <property type="entry name" value="PROKAR_LIPOPROTEIN"/>
    <property type="match status" value="1"/>
</dbReference>
<feature type="region of interest" description="Disordered" evidence="4">
    <location>
        <begin position="27"/>
        <end position="53"/>
    </location>
</feature>
<evidence type="ECO:0000313" key="9">
    <source>
        <dbReference type="Proteomes" id="UP000325576"/>
    </source>
</evidence>
<comment type="similarity">
    <text evidence="1">Belongs to the bacterial solute-binding protein 1 family.</text>
</comment>
<sequence length="429" mass="45295">MVLNSKAMRRAAIAATAASMLVLAGCSSDSDKDSGTSTTAASGGSSSSEGRGPITIVEGQDALNEALENIITDWNAEHPDEKVTLKPLAKEANAQVDDITQRMQAKSDEYDLIGVDVVNTAQFAANGWLLPLEGDLAIDESGLLPSTVASGTYNGKLYAAPKNTNAAFLYYRKDLVEKAPTTWAELKENCPKAVEAGISCYIGQFKNYEGLTVNTTEITNAFDGPWVGPDGLTPAIDDKTKAGVQSIVDNFADNTIPQEALTYSEGESQTAFGDGKALFMRTWSGFSVDGEKTSVAGKYGYTVLPGVDGPGASTVGGYNVGISAYSDAPATARDFLEFMQTKKSQTYFTEVGGAPVLSAVYDDPAVLAQFPYFATLKEALATAQPRPVTPYYTQVSKSISDNTYAAIRGEKTVEQALADTKAGIETAGN</sequence>
<reference evidence="7 10" key="2">
    <citation type="submission" date="2020-12" db="EMBL/GenBank/DDBJ databases">
        <title>Draft genome sequence of furan degrading bacterial strain FUR100.</title>
        <authorList>
            <person name="Woiski C."/>
        </authorList>
    </citation>
    <scope>NUCLEOTIDE SEQUENCE [LARGE SCALE GENOMIC DNA]</scope>
    <source>
        <strain evidence="7 10">FUR100</strain>
    </source>
</reference>